<reference evidence="2" key="1">
    <citation type="journal article" date="2021" name="Open Biol.">
        <title>Shared evolutionary footprints suggest mitochondrial oxidative damage underlies multiple complex I losses in fungi.</title>
        <authorList>
            <person name="Schikora-Tamarit M.A."/>
            <person name="Marcet-Houben M."/>
            <person name="Nosek J."/>
            <person name="Gabaldon T."/>
        </authorList>
    </citation>
    <scope>NUCLEOTIDE SEQUENCE</scope>
    <source>
        <strain evidence="2">CBS2887</strain>
    </source>
</reference>
<organism evidence="2 3">
    <name type="scientific">Wickerhamomyces pijperi</name>
    <name type="common">Yeast</name>
    <name type="synonym">Pichia pijperi</name>
    <dbReference type="NCBI Taxonomy" id="599730"/>
    <lineage>
        <taxon>Eukaryota</taxon>
        <taxon>Fungi</taxon>
        <taxon>Dikarya</taxon>
        <taxon>Ascomycota</taxon>
        <taxon>Saccharomycotina</taxon>
        <taxon>Saccharomycetes</taxon>
        <taxon>Phaffomycetales</taxon>
        <taxon>Wickerhamomycetaceae</taxon>
        <taxon>Wickerhamomyces</taxon>
    </lineage>
</organism>
<gene>
    <name evidence="2" type="ORF">WICPIJ_009052</name>
</gene>
<comment type="caution">
    <text evidence="2">The sequence shown here is derived from an EMBL/GenBank/DDBJ whole genome shotgun (WGS) entry which is preliminary data.</text>
</comment>
<proteinExistence type="predicted"/>
<keyword evidence="3" id="KW-1185">Reference proteome</keyword>
<dbReference type="EMBL" id="JAEUBG010005227">
    <property type="protein sequence ID" value="KAH3676521.1"/>
    <property type="molecule type" value="Genomic_DNA"/>
</dbReference>
<sequence length="92" mass="10299">MILLLHLKCFPLTVIVLEDAVVLAVLENQVSSEGKEIPVLASLNSLSKNWLNSERTSGSLEWNTGNSLTTFHSLNTLIFKLLETPESAWRIY</sequence>
<keyword evidence="1" id="KW-0732">Signal</keyword>
<dbReference type="Proteomes" id="UP000774326">
    <property type="component" value="Unassembled WGS sequence"/>
</dbReference>
<feature type="chain" id="PRO_5040223317" description="Secreted protein" evidence="1">
    <location>
        <begin position="25"/>
        <end position="92"/>
    </location>
</feature>
<reference evidence="2" key="2">
    <citation type="submission" date="2021-01" db="EMBL/GenBank/DDBJ databases">
        <authorList>
            <person name="Schikora-Tamarit M.A."/>
        </authorList>
    </citation>
    <scope>NUCLEOTIDE SEQUENCE</scope>
    <source>
        <strain evidence="2">CBS2887</strain>
    </source>
</reference>
<evidence type="ECO:0000256" key="1">
    <source>
        <dbReference type="SAM" id="SignalP"/>
    </source>
</evidence>
<feature type="signal peptide" evidence="1">
    <location>
        <begin position="1"/>
        <end position="24"/>
    </location>
</feature>
<name>A0A9P8TFJ7_WICPI</name>
<evidence type="ECO:0000313" key="2">
    <source>
        <dbReference type="EMBL" id="KAH3676521.1"/>
    </source>
</evidence>
<protein>
    <recommendedName>
        <fullName evidence="4">Secreted protein</fullName>
    </recommendedName>
</protein>
<dbReference type="AlphaFoldDB" id="A0A9P8TFJ7"/>
<evidence type="ECO:0008006" key="4">
    <source>
        <dbReference type="Google" id="ProtNLM"/>
    </source>
</evidence>
<evidence type="ECO:0000313" key="3">
    <source>
        <dbReference type="Proteomes" id="UP000774326"/>
    </source>
</evidence>
<accession>A0A9P8TFJ7</accession>